<organism evidence="2 3">
    <name type="scientific">Apiospora kogelbergensis</name>
    <dbReference type="NCBI Taxonomy" id="1337665"/>
    <lineage>
        <taxon>Eukaryota</taxon>
        <taxon>Fungi</taxon>
        <taxon>Dikarya</taxon>
        <taxon>Ascomycota</taxon>
        <taxon>Pezizomycotina</taxon>
        <taxon>Sordariomycetes</taxon>
        <taxon>Xylariomycetidae</taxon>
        <taxon>Amphisphaeriales</taxon>
        <taxon>Apiosporaceae</taxon>
        <taxon>Apiospora</taxon>
    </lineage>
</organism>
<feature type="region of interest" description="Disordered" evidence="1">
    <location>
        <begin position="470"/>
        <end position="521"/>
    </location>
</feature>
<feature type="region of interest" description="Disordered" evidence="1">
    <location>
        <begin position="275"/>
        <end position="315"/>
    </location>
</feature>
<feature type="compositionally biased region" description="Basic and acidic residues" evidence="1">
    <location>
        <begin position="275"/>
        <end position="288"/>
    </location>
</feature>
<comment type="caution">
    <text evidence="2">The sequence shown here is derived from an EMBL/GenBank/DDBJ whole genome shotgun (WGS) entry which is preliminary data.</text>
</comment>
<dbReference type="Gene3D" id="3.40.395.10">
    <property type="entry name" value="Adenoviral Proteinase, Chain A"/>
    <property type="match status" value="1"/>
</dbReference>
<sequence length="521" mass="58660">MESIRERNEKHNDPTKYVVGPVAGHVISTGMRMSHTSAEDLDAINFDAKSGLPECINALEILQMRSQGWLSAEALDVPIMWVYRCQPRAVRHRINMLTTKETFSMFADPVPEEGADTNSLDEAKSDAVFRGKLATVHRDESQIWRRMRLREFTIWPIHTSKHFATILIRMRRNNPDAAPQTPYDEVCQLAILEPSHHAATVRRIHRRLRAILAQDGIKMAKDAFKSPWYPNQDDEYSCGLRAYKMVKEFMERITFVYSSYPDHFYATYKPVLDQKGKRRPTDIPKDKIQAYSPSGSDTGPQSGKPEAKGNGPVDSAQQLAQTEKEFQDMIWNTPFNGWINEGRVRQEMMGAAAAMGLERYEYRARLGLVPIDYMMDRDVLYDQGLKDTIPAPLEGIRSPTLLRPPKAGKAQQFGAKSAANQDKTLFGSPFQQAQAQQSGSGSGNVNDISANFAGVSIDGKNFKFGAKKDAAAAELDSPAGDAKKRRLNPEPLRQGVADRRPGLWREQKNRHDDRFGPEFGC</sequence>
<reference evidence="2 3" key="1">
    <citation type="submission" date="2023-01" db="EMBL/GenBank/DDBJ databases">
        <title>Analysis of 21 Apiospora genomes using comparative genomics revels a genus with tremendous synthesis potential of carbohydrate active enzymes and secondary metabolites.</title>
        <authorList>
            <person name="Sorensen T."/>
        </authorList>
    </citation>
    <scope>NUCLEOTIDE SEQUENCE [LARGE SCALE GENOMIC DNA]</scope>
    <source>
        <strain evidence="2 3">CBS 117206</strain>
    </source>
</reference>
<proteinExistence type="predicted"/>
<evidence type="ECO:0000313" key="2">
    <source>
        <dbReference type="EMBL" id="KAK8105492.1"/>
    </source>
</evidence>
<dbReference type="Proteomes" id="UP001392437">
    <property type="component" value="Unassembled WGS sequence"/>
</dbReference>
<feature type="compositionally biased region" description="Basic and acidic residues" evidence="1">
    <location>
        <begin position="496"/>
        <end position="521"/>
    </location>
</feature>
<feature type="compositionally biased region" description="Polar residues" evidence="1">
    <location>
        <begin position="291"/>
        <end position="301"/>
    </location>
</feature>
<keyword evidence="3" id="KW-1185">Reference proteome</keyword>
<protein>
    <submittedName>
        <fullName evidence="2">Uncharacterized protein</fullName>
    </submittedName>
</protein>
<evidence type="ECO:0000313" key="3">
    <source>
        <dbReference type="Proteomes" id="UP001392437"/>
    </source>
</evidence>
<gene>
    <name evidence="2" type="ORF">PG999_008851</name>
</gene>
<dbReference type="EMBL" id="JAQQWP010000008">
    <property type="protein sequence ID" value="KAK8105492.1"/>
    <property type="molecule type" value="Genomic_DNA"/>
</dbReference>
<evidence type="ECO:0000256" key="1">
    <source>
        <dbReference type="SAM" id="MobiDB-lite"/>
    </source>
</evidence>
<accession>A0AAW0QHJ6</accession>
<name>A0AAW0QHJ6_9PEZI</name>
<dbReference type="AlphaFoldDB" id="A0AAW0QHJ6"/>